<gene>
    <name evidence="2" type="ORF">D7X96_12225</name>
</gene>
<proteinExistence type="predicted"/>
<accession>A0A3A8QP15</accession>
<dbReference type="EMBL" id="RAWM01000025">
    <property type="protein sequence ID" value="RKH70277.1"/>
    <property type="molecule type" value="Genomic_DNA"/>
</dbReference>
<dbReference type="OrthoDB" id="5520557at2"/>
<feature type="signal peptide" evidence="1">
    <location>
        <begin position="1"/>
        <end position="19"/>
    </location>
</feature>
<evidence type="ECO:0000313" key="2">
    <source>
        <dbReference type="EMBL" id="RKH70277.1"/>
    </source>
</evidence>
<keyword evidence="3" id="KW-1185">Reference proteome</keyword>
<dbReference type="AlphaFoldDB" id="A0A3A8QP15"/>
<comment type="caution">
    <text evidence="2">The sequence shown here is derived from an EMBL/GenBank/DDBJ whole genome shotgun (WGS) entry which is preliminary data.</text>
</comment>
<sequence>MRKGIVKWVFMLGVVAGGAAGTLMPASSEASGICPDICMNEDCSCFRQCGLAGARQCLCSDVTICQ</sequence>
<protein>
    <submittedName>
        <fullName evidence="2">Uncharacterized protein</fullName>
    </submittedName>
</protein>
<dbReference type="RefSeq" id="WP_120550545.1">
    <property type="nucleotide sequence ID" value="NZ_RAWM01000025.1"/>
</dbReference>
<dbReference type="Proteomes" id="UP000282656">
    <property type="component" value="Unassembled WGS sequence"/>
</dbReference>
<name>A0A3A8QP15_9BACT</name>
<evidence type="ECO:0000313" key="3">
    <source>
        <dbReference type="Proteomes" id="UP000282656"/>
    </source>
</evidence>
<evidence type="ECO:0000256" key="1">
    <source>
        <dbReference type="SAM" id="SignalP"/>
    </source>
</evidence>
<organism evidence="2 3">
    <name type="scientific">Corallococcus interemptor</name>
    <dbReference type="NCBI Taxonomy" id="2316720"/>
    <lineage>
        <taxon>Bacteria</taxon>
        <taxon>Pseudomonadati</taxon>
        <taxon>Myxococcota</taxon>
        <taxon>Myxococcia</taxon>
        <taxon>Myxococcales</taxon>
        <taxon>Cystobacterineae</taxon>
        <taxon>Myxococcaceae</taxon>
        <taxon>Corallococcus</taxon>
    </lineage>
</organism>
<keyword evidence="1" id="KW-0732">Signal</keyword>
<reference evidence="3" key="1">
    <citation type="submission" date="2018-09" db="EMBL/GenBank/DDBJ databases">
        <authorList>
            <person name="Livingstone P.G."/>
            <person name="Whitworth D.E."/>
        </authorList>
    </citation>
    <scope>NUCLEOTIDE SEQUENCE [LARGE SCALE GENOMIC DNA]</scope>
    <source>
        <strain evidence="3">AB047A</strain>
    </source>
</reference>
<feature type="chain" id="PRO_5017185716" evidence="1">
    <location>
        <begin position="20"/>
        <end position="66"/>
    </location>
</feature>